<proteinExistence type="predicted"/>
<dbReference type="EMBL" id="LT629973">
    <property type="protein sequence ID" value="SEH99569.1"/>
    <property type="molecule type" value="Genomic_DNA"/>
</dbReference>
<accession>A0A1C7P9K6</accession>
<evidence type="ECO:0000313" key="1">
    <source>
        <dbReference type="EMBL" id="SEH99569.1"/>
    </source>
</evidence>
<keyword evidence="2" id="KW-1185">Reference proteome</keyword>
<dbReference type="Proteomes" id="UP000176204">
    <property type="component" value="Chromosome I"/>
</dbReference>
<protein>
    <submittedName>
        <fullName evidence="1">Uncharacterized protein</fullName>
    </submittedName>
</protein>
<dbReference type="AlphaFoldDB" id="A0A1C7P9K6"/>
<dbReference type="RefSeq" id="WP_067777592.1">
    <property type="nucleotide sequence ID" value="NZ_LIGX01000040.1"/>
</dbReference>
<organism evidence="1 2">
    <name type="scientific">Akkermansia glycaniphila</name>
    <dbReference type="NCBI Taxonomy" id="1679444"/>
    <lineage>
        <taxon>Bacteria</taxon>
        <taxon>Pseudomonadati</taxon>
        <taxon>Verrucomicrobiota</taxon>
        <taxon>Verrucomicrobiia</taxon>
        <taxon>Verrucomicrobiales</taxon>
        <taxon>Akkermansiaceae</taxon>
        <taxon>Akkermansia</taxon>
    </lineage>
</organism>
<name>A0A1C7P9K6_9BACT</name>
<reference evidence="2" key="1">
    <citation type="submission" date="2016-09" db="EMBL/GenBank/DDBJ databases">
        <authorList>
            <person name="Koehorst J."/>
        </authorList>
    </citation>
    <scope>NUCLEOTIDE SEQUENCE [LARGE SCALE GENOMIC DNA]</scope>
</reference>
<sequence length="151" mass="17088">MKEELKELMTEGLSEKLARFVMYLAQGMGKAEAWAKASKRKKPLAGDGTAASEALKKPEVRRARLRLRERAEKGWEMETPNIMFKLKDLYEDVGVNDDGTQKVPFSVKLKAMRMMLQILGSVTQKVEVSGSDELKSILEAMRIDVLPRDMI</sequence>
<gene>
    <name evidence="1" type="ORF">PYTT_2408</name>
</gene>
<dbReference type="KEGG" id="agl:PYTT_2408"/>
<dbReference type="STRING" id="1679444.PYTT_2408"/>
<evidence type="ECO:0000313" key="2">
    <source>
        <dbReference type="Proteomes" id="UP000176204"/>
    </source>
</evidence>